<sequence length="367" mass="38569">MAHEISMAELGTLSNTYNAIKNAEFFYKVDFTAMNNSEVSGGAFLALDTDTNTLTVLTAATGVEANVPHPQHLHGFLPGEDGSVQNSMVPGISTDTDRDGIVELGEGIPSYGGILLSLTSPAGGAIADFPAPSISYFTFAQSYDLDELMIDTNSDDVADTSLSSIVTAMNLTQREIVLHGQTLLEGQGMGTDGEADGTAGYKAVLPIASGEVTATMAEDVMTGIEAGRISIGDNVIAFDIEGNAGQAYRLYEAALDRAPDLDGLSNSVEALDEGASLSSIAQNFIDSSEFSMRFGSDLTDQAFVEQLYMNVLDREGDTSGVDYWTNALDDGVSRADVLVGFSESSENQTAVMGQIEGGILLNDSVLV</sequence>
<dbReference type="AlphaFoldDB" id="A0A1W2CIA3"/>
<protein>
    <recommendedName>
        <fullName evidence="1">DUF4214 domain-containing protein</fullName>
    </recommendedName>
</protein>
<name>A0A1W2CIA3_9HYPH</name>
<dbReference type="STRING" id="937218.SAMN06297251_11085"/>
<dbReference type="RefSeq" id="WP_084410368.1">
    <property type="nucleotide sequence ID" value="NZ_FWXR01000010.1"/>
</dbReference>
<dbReference type="OrthoDB" id="7991762at2"/>
<feature type="domain" description="DUF4214" evidence="1">
    <location>
        <begin position="281"/>
        <end position="349"/>
    </location>
</feature>
<dbReference type="EMBL" id="FWXR01000010">
    <property type="protein sequence ID" value="SMC84959.1"/>
    <property type="molecule type" value="Genomic_DNA"/>
</dbReference>
<evidence type="ECO:0000313" key="3">
    <source>
        <dbReference type="Proteomes" id="UP000192656"/>
    </source>
</evidence>
<reference evidence="2 3" key="1">
    <citation type="submission" date="2017-04" db="EMBL/GenBank/DDBJ databases">
        <authorList>
            <person name="Afonso C.L."/>
            <person name="Miller P.J."/>
            <person name="Scott M.A."/>
            <person name="Spackman E."/>
            <person name="Goraichik I."/>
            <person name="Dimitrov K.M."/>
            <person name="Suarez D.L."/>
            <person name="Swayne D.E."/>
        </authorList>
    </citation>
    <scope>NUCLEOTIDE SEQUENCE [LARGE SCALE GENOMIC DNA]</scope>
    <source>
        <strain evidence="2 3">CGMCC 1.10972</strain>
    </source>
</reference>
<dbReference type="InterPro" id="IPR025282">
    <property type="entry name" value="DUF4214"/>
</dbReference>
<keyword evidence="3" id="KW-1185">Reference proteome</keyword>
<gene>
    <name evidence="2" type="ORF">SAMN06297251_11085</name>
</gene>
<dbReference type="InterPro" id="IPR038255">
    <property type="entry name" value="PBS_linker_sf"/>
</dbReference>
<accession>A0A1W2CIA3</accession>
<evidence type="ECO:0000259" key="1">
    <source>
        <dbReference type="Pfam" id="PF13946"/>
    </source>
</evidence>
<dbReference type="Gene3D" id="1.10.3130.20">
    <property type="entry name" value="Phycobilisome linker domain"/>
    <property type="match status" value="1"/>
</dbReference>
<organism evidence="2 3">
    <name type="scientific">Fulvimarina manganoxydans</name>
    <dbReference type="NCBI Taxonomy" id="937218"/>
    <lineage>
        <taxon>Bacteria</taxon>
        <taxon>Pseudomonadati</taxon>
        <taxon>Pseudomonadota</taxon>
        <taxon>Alphaproteobacteria</taxon>
        <taxon>Hyphomicrobiales</taxon>
        <taxon>Aurantimonadaceae</taxon>
        <taxon>Fulvimarina</taxon>
    </lineage>
</organism>
<proteinExistence type="predicted"/>
<dbReference type="Pfam" id="PF13946">
    <property type="entry name" value="DUF4214"/>
    <property type="match status" value="1"/>
</dbReference>
<dbReference type="Proteomes" id="UP000192656">
    <property type="component" value="Unassembled WGS sequence"/>
</dbReference>
<evidence type="ECO:0000313" key="2">
    <source>
        <dbReference type="EMBL" id="SMC84959.1"/>
    </source>
</evidence>